<dbReference type="CDD" id="cd00265">
    <property type="entry name" value="MADS_MEF2_like"/>
    <property type="match status" value="1"/>
</dbReference>
<dbReference type="AlphaFoldDB" id="Q42503"/>
<dbReference type="GO" id="GO:0000977">
    <property type="term" value="F:RNA polymerase II transcription regulatory region sequence-specific DNA binding"/>
    <property type="evidence" value="ECO:0007669"/>
    <property type="project" value="InterPro"/>
</dbReference>
<dbReference type="SMART" id="SM00432">
    <property type="entry name" value="MADS"/>
    <property type="match status" value="1"/>
</dbReference>
<dbReference type="GO" id="GO:0003700">
    <property type="term" value="F:DNA-binding transcription factor activity"/>
    <property type="evidence" value="ECO:0007669"/>
    <property type="project" value="InterPro"/>
</dbReference>
<dbReference type="GO" id="GO:0045944">
    <property type="term" value="P:positive regulation of transcription by RNA polymerase II"/>
    <property type="evidence" value="ECO:0007669"/>
    <property type="project" value="InterPro"/>
</dbReference>
<keyword evidence="5" id="KW-0539">Nucleus</keyword>
<dbReference type="InterPro" id="IPR050142">
    <property type="entry name" value="MADS-box/MEF2_TF"/>
</dbReference>
<dbReference type="InterPro" id="IPR002487">
    <property type="entry name" value="TF_Kbox"/>
</dbReference>
<reference evidence="8" key="2">
    <citation type="submission" date="1995-06" db="EMBL/GenBank/DDBJ databases">
        <title>Male and female flowers from the dioecious plant Rumex acetosa show different patterns of MADS box gene expression.</title>
        <authorList>
            <person name="Ainsworth C."/>
            <person name="Thangavelu M."/>
            <person name="Crossley S."/>
            <person name="Buchanan-Wollaston V."/>
            <person name="Parker J."/>
        </authorList>
    </citation>
    <scope>NUCLEOTIDE SEQUENCE</scope>
</reference>
<accession>Q42503</accession>
<feature type="domain" description="MADS-box" evidence="6">
    <location>
        <begin position="1"/>
        <end position="61"/>
    </location>
</feature>
<dbReference type="GO" id="GO:0046983">
    <property type="term" value="F:protein dimerization activity"/>
    <property type="evidence" value="ECO:0007669"/>
    <property type="project" value="InterPro"/>
</dbReference>
<dbReference type="PROSITE" id="PS51297">
    <property type="entry name" value="K_BOX"/>
    <property type="match status" value="1"/>
</dbReference>
<protein>
    <submittedName>
        <fullName evidence="9">MADS box regulatory protein</fullName>
    </submittedName>
</protein>
<dbReference type="InterPro" id="IPR002100">
    <property type="entry name" value="TF_MADSbox"/>
</dbReference>
<dbReference type="SUPFAM" id="SSF55455">
    <property type="entry name" value="SRF-like"/>
    <property type="match status" value="1"/>
</dbReference>
<keyword evidence="2" id="KW-0805">Transcription regulation</keyword>
<reference evidence="9" key="1">
    <citation type="journal article" date="1995" name="Plant Cell">
        <title>Male and female flowers of the dioecious plant sorrel show different patterns of MADS box gene expression.</title>
        <authorList>
            <person name="Ainsworth C."/>
            <person name="Crossley S."/>
            <person name="Buchanan-Wollaston V."/>
            <person name="Thangavelu M."/>
            <person name="Parker J."/>
        </authorList>
    </citation>
    <scope>NUCLEOTIDE SEQUENCE</scope>
</reference>
<evidence type="ECO:0000259" key="7">
    <source>
        <dbReference type="PROSITE" id="PS51297"/>
    </source>
</evidence>
<dbReference type="EMBL" id="U28483">
    <property type="protein sequence ID" value="AAA80305.1"/>
    <property type="molecule type" value="mRNA"/>
</dbReference>
<evidence type="ECO:0000259" key="6">
    <source>
        <dbReference type="PROSITE" id="PS50066"/>
    </source>
</evidence>
<dbReference type="PRINTS" id="PR00404">
    <property type="entry name" value="MADSDOMAIN"/>
</dbReference>
<dbReference type="InterPro" id="IPR036879">
    <property type="entry name" value="TF_MADSbox_sf"/>
</dbReference>
<evidence type="ECO:0000256" key="3">
    <source>
        <dbReference type="ARBA" id="ARBA00023125"/>
    </source>
</evidence>
<name>Q42503_RUMAC</name>
<dbReference type="InterPro" id="IPR033896">
    <property type="entry name" value="MEF2-like_N"/>
</dbReference>
<evidence type="ECO:0000256" key="2">
    <source>
        <dbReference type="ARBA" id="ARBA00023015"/>
    </source>
</evidence>
<evidence type="ECO:0000313" key="9">
    <source>
        <dbReference type="EMBL" id="CAA61481.1"/>
    </source>
</evidence>
<keyword evidence="4" id="KW-0804">Transcription</keyword>
<dbReference type="EMBL" id="X89108">
    <property type="protein sequence ID" value="CAA61481.1"/>
    <property type="molecule type" value="mRNA"/>
</dbReference>
<dbReference type="PANTHER" id="PTHR48019">
    <property type="entry name" value="SERUM RESPONSE FACTOR HOMOLOG"/>
    <property type="match status" value="1"/>
</dbReference>
<feature type="domain" description="K-box" evidence="7">
    <location>
        <begin position="84"/>
        <end position="174"/>
    </location>
</feature>
<dbReference type="Pfam" id="PF00319">
    <property type="entry name" value="SRF-TF"/>
    <property type="match status" value="1"/>
</dbReference>
<comment type="subcellular location">
    <subcellularLocation>
        <location evidence="1">Nucleus</location>
    </subcellularLocation>
</comment>
<evidence type="ECO:0000313" key="8">
    <source>
        <dbReference type="EMBL" id="AAA80305.1"/>
    </source>
</evidence>
<proteinExistence type="evidence at transcript level"/>
<dbReference type="GO" id="GO:0005634">
    <property type="term" value="C:nucleus"/>
    <property type="evidence" value="ECO:0007669"/>
    <property type="project" value="UniProtKB-SubCell"/>
</dbReference>
<gene>
    <name evidence="8" type="primary">RaD2</name>
</gene>
<dbReference type="Gene3D" id="3.40.1810.10">
    <property type="entry name" value="Transcription factor, MADS-box"/>
    <property type="match status" value="1"/>
</dbReference>
<dbReference type="Pfam" id="PF01486">
    <property type="entry name" value="K-box"/>
    <property type="match status" value="1"/>
</dbReference>
<evidence type="ECO:0000256" key="4">
    <source>
        <dbReference type="ARBA" id="ARBA00023163"/>
    </source>
</evidence>
<keyword evidence="3" id="KW-0238">DNA-binding</keyword>
<sequence length="195" mass="22618">MTRGQIQIRRIENITNRQVTYSKRRNGLFKKAQELVVLCDAKVSIIMISSRNKLHEFTTPGTTTKQIYDMYQQLSGNDVWSSQYAMMLEELRKIKEANGNIRKEIRRRMGFSMEDMSFRELVILQQDMQDSVAKISERKYKAIANQIETTRKKLRNSHGIHRSLVHAFGALNLNEYGADPPTAAGSYLTTYTYLE</sequence>
<evidence type="ECO:0000256" key="5">
    <source>
        <dbReference type="ARBA" id="ARBA00023242"/>
    </source>
</evidence>
<dbReference type="PROSITE" id="PS50066">
    <property type="entry name" value="MADS_BOX_2"/>
    <property type="match status" value="1"/>
</dbReference>
<evidence type="ECO:0000256" key="1">
    <source>
        <dbReference type="ARBA" id="ARBA00004123"/>
    </source>
</evidence>
<organism evidence="9">
    <name type="scientific">Rumex acetosa</name>
    <name type="common">Garden sorrel</name>
    <name type="synonym">Sour dock</name>
    <dbReference type="NCBI Taxonomy" id="41241"/>
    <lineage>
        <taxon>Eukaryota</taxon>
        <taxon>Viridiplantae</taxon>
        <taxon>Streptophyta</taxon>
        <taxon>Embryophyta</taxon>
        <taxon>Tracheophyta</taxon>
        <taxon>Spermatophyta</taxon>
        <taxon>Magnoliopsida</taxon>
        <taxon>eudicotyledons</taxon>
        <taxon>Gunneridae</taxon>
        <taxon>Pentapetalae</taxon>
        <taxon>Caryophyllales</taxon>
        <taxon>Polygonaceae</taxon>
        <taxon>Polygonoideae</taxon>
        <taxon>Rumiceae</taxon>
        <taxon>Rumex</taxon>
        <taxon>Rumex subgen. Acetosa</taxon>
    </lineage>
</organism>